<keyword evidence="2" id="KW-0813">Transport</keyword>
<dbReference type="InterPro" id="IPR036259">
    <property type="entry name" value="MFS_trans_sf"/>
</dbReference>
<dbReference type="InterPro" id="IPR011701">
    <property type="entry name" value="MFS"/>
</dbReference>
<accession>A0A7I9WJ65</accession>
<keyword evidence="4 7" id="KW-0812">Transmembrane</keyword>
<comment type="caution">
    <text evidence="9">The sequence shown here is derived from an EMBL/GenBank/DDBJ whole genome shotgun (WGS) entry which is preliminary data.</text>
</comment>
<evidence type="ECO:0000313" key="9">
    <source>
        <dbReference type="EMBL" id="GFG57771.1"/>
    </source>
</evidence>
<dbReference type="SUPFAM" id="SSF103473">
    <property type="entry name" value="MFS general substrate transporter"/>
    <property type="match status" value="1"/>
</dbReference>
<evidence type="ECO:0000256" key="6">
    <source>
        <dbReference type="ARBA" id="ARBA00023136"/>
    </source>
</evidence>
<keyword evidence="6 7" id="KW-0472">Membrane</keyword>
<proteinExistence type="predicted"/>
<dbReference type="InterPro" id="IPR050171">
    <property type="entry name" value="MFS_Transporters"/>
</dbReference>
<feature type="transmembrane region" description="Helical" evidence="7">
    <location>
        <begin position="122"/>
        <end position="145"/>
    </location>
</feature>
<keyword evidence="10" id="KW-1185">Reference proteome</keyword>
<dbReference type="PANTHER" id="PTHR23517">
    <property type="entry name" value="RESISTANCE PROTEIN MDTM, PUTATIVE-RELATED-RELATED"/>
    <property type="match status" value="1"/>
</dbReference>
<evidence type="ECO:0000256" key="5">
    <source>
        <dbReference type="ARBA" id="ARBA00022989"/>
    </source>
</evidence>
<dbReference type="PROSITE" id="PS50850">
    <property type="entry name" value="MFS"/>
    <property type="match status" value="1"/>
</dbReference>
<feature type="transmembrane region" description="Helical" evidence="7">
    <location>
        <begin position="359"/>
        <end position="378"/>
    </location>
</feature>
<feature type="transmembrane region" description="Helical" evidence="7">
    <location>
        <begin position="190"/>
        <end position="208"/>
    </location>
</feature>
<keyword evidence="5 7" id="KW-1133">Transmembrane helix</keyword>
<evidence type="ECO:0000313" key="10">
    <source>
        <dbReference type="Proteomes" id="UP000465241"/>
    </source>
</evidence>
<dbReference type="Gene3D" id="1.20.1250.20">
    <property type="entry name" value="MFS general substrate transporter like domains"/>
    <property type="match status" value="1"/>
</dbReference>
<dbReference type="EMBL" id="BLKT01000003">
    <property type="protein sequence ID" value="GFG57771.1"/>
    <property type="molecule type" value="Genomic_DNA"/>
</dbReference>
<reference evidence="9 10" key="1">
    <citation type="journal article" date="2019" name="Emerg. Microbes Infect.">
        <title>Comprehensive subspecies identification of 175 nontuberculous mycobacteria species based on 7547 genomic profiles.</title>
        <authorList>
            <person name="Matsumoto Y."/>
            <person name="Kinjo T."/>
            <person name="Motooka D."/>
            <person name="Nabeya D."/>
            <person name="Jung N."/>
            <person name="Uechi K."/>
            <person name="Horii T."/>
            <person name="Iida T."/>
            <person name="Fujita J."/>
            <person name="Nakamura S."/>
        </authorList>
    </citation>
    <scope>NUCLEOTIDE SEQUENCE [LARGE SCALE GENOMIC DNA]</scope>
    <source>
        <strain evidence="9 10">JCM 13392</strain>
    </source>
</reference>
<comment type="subcellular location">
    <subcellularLocation>
        <location evidence="1">Cell membrane</location>
        <topology evidence="1">Multi-pass membrane protein</topology>
    </subcellularLocation>
</comment>
<feature type="transmembrane region" description="Helical" evidence="7">
    <location>
        <begin position="157"/>
        <end position="178"/>
    </location>
</feature>
<feature type="transmembrane region" description="Helical" evidence="7">
    <location>
        <begin position="98"/>
        <end position="116"/>
    </location>
</feature>
<feature type="transmembrane region" description="Helical" evidence="7">
    <location>
        <begin position="229"/>
        <end position="251"/>
    </location>
</feature>
<dbReference type="GO" id="GO:0005886">
    <property type="term" value="C:plasma membrane"/>
    <property type="evidence" value="ECO:0007669"/>
    <property type="project" value="UniProtKB-SubCell"/>
</dbReference>
<evidence type="ECO:0000256" key="2">
    <source>
        <dbReference type="ARBA" id="ARBA00022448"/>
    </source>
</evidence>
<evidence type="ECO:0000256" key="1">
    <source>
        <dbReference type="ARBA" id="ARBA00004651"/>
    </source>
</evidence>
<feature type="transmembrane region" description="Helical" evidence="7">
    <location>
        <begin position="322"/>
        <end position="347"/>
    </location>
</feature>
<feature type="transmembrane region" description="Helical" evidence="7">
    <location>
        <begin position="263"/>
        <end position="283"/>
    </location>
</feature>
<protein>
    <submittedName>
        <fullName evidence="9">MFS transporter</fullName>
    </submittedName>
</protein>
<sequence length="415" mass="42333">MLGVGSTAPPAALHRSVSILQEEKTFITGRFGFVLLTYALTAVMVGATLPTPMYELYSDRMQFSVLTTTVVFATYAGAVLAALLLFGRWSDVLGRRPVLLAGIGFAVASSVVFLFADSVPTLLLGRVLSGLSVGVFTGTATAAILEAAPPQWKPRAAAVATVANLGGLGLGPVVAGLLVQYGPAPLHLSFAVHLVLVAAAAVAVWRAPETSERSGRLGMQRLAVPPQTRTVFVVAATAAFAGFAVNALFASVAPTFVADLMGIGNHAVAGAVAGLMVLTAAATQPLALRVSPARSVAVGSAMLVVAMVMLNVALHYTSLAGLIAAAVMGGAGQGLSFGRGLAAIFELTPADRRAEVSSAYFLVAYVALSVPVIGMGAAAQRWGLQTAGEVFAVIVGLLAVACLAAILRLGRARNR</sequence>
<evidence type="ECO:0000256" key="4">
    <source>
        <dbReference type="ARBA" id="ARBA00022692"/>
    </source>
</evidence>
<organism evidence="9 10">
    <name type="scientific">Mycolicibacterium murale</name>
    <dbReference type="NCBI Taxonomy" id="182220"/>
    <lineage>
        <taxon>Bacteria</taxon>
        <taxon>Bacillati</taxon>
        <taxon>Actinomycetota</taxon>
        <taxon>Actinomycetes</taxon>
        <taxon>Mycobacteriales</taxon>
        <taxon>Mycobacteriaceae</taxon>
        <taxon>Mycolicibacterium</taxon>
    </lineage>
</organism>
<feature type="transmembrane region" description="Helical" evidence="7">
    <location>
        <begin position="61"/>
        <end position="86"/>
    </location>
</feature>
<dbReference type="GO" id="GO:0022857">
    <property type="term" value="F:transmembrane transporter activity"/>
    <property type="evidence" value="ECO:0007669"/>
    <property type="project" value="InterPro"/>
</dbReference>
<keyword evidence="3" id="KW-1003">Cell membrane</keyword>
<feature type="transmembrane region" description="Helical" evidence="7">
    <location>
        <begin position="390"/>
        <end position="410"/>
    </location>
</feature>
<dbReference type="PANTHER" id="PTHR23517:SF13">
    <property type="entry name" value="MAJOR FACILITATOR SUPERFAMILY MFS_1"/>
    <property type="match status" value="1"/>
</dbReference>
<evidence type="ECO:0000256" key="7">
    <source>
        <dbReference type="SAM" id="Phobius"/>
    </source>
</evidence>
<name>A0A7I9WJ65_9MYCO</name>
<evidence type="ECO:0000259" key="8">
    <source>
        <dbReference type="PROSITE" id="PS50850"/>
    </source>
</evidence>
<dbReference type="InterPro" id="IPR020846">
    <property type="entry name" value="MFS_dom"/>
</dbReference>
<dbReference type="Proteomes" id="UP000465241">
    <property type="component" value="Unassembled WGS sequence"/>
</dbReference>
<dbReference type="AlphaFoldDB" id="A0A7I9WJ65"/>
<feature type="transmembrane region" description="Helical" evidence="7">
    <location>
        <begin position="295"/>
        <end position="316"/>
    </location>
</feature>
<evidence type="ECO:0000256" key="3">
    <source>
        <dbReference type="ARBA" id="ARBA00022475"/>
    </source>
</evidence>
<dbReference type="Pfam" id="PF07690">
    <property type="entry name" value="MFS_1"/>
    <property type="match status" value="1"/>
</dbReference>
<feature type="transmembrane region" description="Helical" evidence="7">
    <location>
        <begin position="31"/>
        <end position="49"/>
    </location>
</feature>
<gene>
    <name evidence="9" type="ORF">MMUR_19070</name>
</gene>
<feature type="domain" description="Major facilitator superfamily (MFS) profile" evidence="8">
    <location>
        <begin position="25"/>
        <end position="413"/>
    </location>
</feature>